<gene>
    <name evidence="2" type="ORF">NDU88_005605</name>
</gene>
<sequence>MVLSHARNREAFGCCCSHWERRRTGWAVGRTDQAPGPGQDLPVMEAEGRQAPSRPRRLSSAASSRCSIVLIHPVCALAAGAAGAGGRTPLCHSHPQAVRLCPSSRSSGCGRKDAAEESLLE</sequence>
<proteinExistence type="predicted"/>
<organism evidence="2 3">
    <name type="scientific">Pleurodeles waltl</name>
    <name type="common">Iberian ribbed newt</name>
    <dbReference type="NCBI Taxonomy" id="8319"/>
    <lineage>
        <taxon>Eukaryota</taxon>
        <taxon>Metazoa</taxon>
        <taxon>Chordata</taxon>
        <taxon>Craniata</taxon>
        <taxon>Vertebrata</taxon>
        <taxon>Euteleostomi</taxon>
        <taxon>Amphibia</taxon>
        <taxon>Batrachia</taxon>
        <taxon>Caudata</taxon>
        <taxon>Salamandroidea</taxon>
        <taxon>Salamandridae</taxon>
        <taxon>Pleurodelinae</taxon>
        <taxon>Pleurodeles</taxon>
    </lineage>
</organism>
<feature type="region of interest" description="Disordered" evidence="1">
    <location>
        <begin position="99"/>
        <end position="121"/>
    </location>
</feature>
<reference evidence="2" key="1">
    <citation type="journal article" date="2022" name="bioRxiv">
        <title>Sequencing and chromosome-scale assembly of the giantPleurodeles waltlgenome.</title>
        <authorList>
            <person name="Brown T."/>
            <person name="Elewa A."/>
            <person name="Iarovenko S."/>
            <person name="Subramanian E."/>
            <person name="Araus A.J."/>
            <person name="Petzold A."/>
            <person name="Susuki M."/>
            <person name="Suzuki K.-i.T."/>
            <person name="Hayashi T."/>
            <person name="Toyoda A."/>
            <person name="Oliveira C."/>
            <person name="Osipova E."/>
            <person name="Leigh N.D."/>
            <person name="Simon A."/>
            <person name="Yun M.H."/>
        </authorList>
    </citation>
    <scope>NUCLEOTIDE SEQUENCE</scope>
    <source>
        <strain evidence="2">20211129_DDA</strain>
        <tissue evidence="2">Liver</tissue>
    </source>
</reference>
<feature type="compositionally biased region" description="Low complexity" evidence="1">
    <location>
        <begin position="49"/>
        <end position="59"/>
    </location>
</feature>
<name>A0AAV7UJA9_PLEWA</name>
<keyword evidence="3" id="KW-1185">Reference proteome</keyword>
<feature type="region of interest" description="Disordered" evidence="1">
    <location>
        <begin position="27"/>
        <end position="59"/>
    </location>
</feature>
<comment type="caution">
    <text evidence="2">The sequence shown here is derived from an EMBL/GenBank/DDBJ whole genome shotgun (WGS) entry which is preliminary data.</text>
</comment>
<dbReference type="EMBL" id="JANPWB010000005">
    <property type="protein sequence ID" value="KAJ1188848.1"/>
    <property type="molecule type" value="Genomic_DNA"/>
</dbReference>
<evidence type="ECO:0000313" key="2">
    <source>
        <dbReference type="EMBL" id="KAJ1188848.1"/>
    </source>
</evidence>
<evidence type="ECO:0000313" key="3">
    <source>
        <dbReference type="Proteomes" id="UP001066276"/>
    </source>
</evidence>
<protein>
    <submittedName>
        <fullName evidence="2">Uncharacterized protein</fullName>
    </submittedName>
</protein>
<accession>A0AAV7UJA9</accession>
<evidence type="ECO:0000256" key="1">
    <source>
        <dbReference type="SAM" id="MobiDB-lite"/>
    </source>
</evidence>
<dbReference type="Proteomes" id="UP001066276">
    <property type="component" value="Chromosome 3_1"/>
</dbReference>
<dbReference type="AlphaFoldDB" id="A0AAV7UJA9"/>